<feature type="compositionally biased region" description="Polar residues" evidence="1">
    <location>
        <begin position="35"/>
        <end position="45"/>
    </location>
</feature>
<dbReference type="EMBL" id="CABFNS010000807">
    <property type="protein sequence ID" value="VUC29667.1"/>
    <property type="molecule type" value="Genomic_DNA"/>
</dbReference>
<name>A0ABY6UER0_BIOOC</name>
<gene>
    <name evidence="2" type="ORF">CLO192961_LOCUS264250</name>
</gene>
<comment type="caution">
    <text evidence="2">The sequence shown here is derived from an EMBL/GenBank/DDBJ whole genome shotgun (WGS) entry which is preliminary data.</text>
</comment>
<feature type="compositionally biased region" description="Basic and acidic residues" evidence="1">
    <location>
        <begin position="67"/>
        <end position="86"/>
    </location>
</feature>
<dbReference type="Proteomes" id="UP000766486">
    <property type="component" value="Unassembled WGS sequence"/>
</dbReference>
<protein>
    <submittedName>
        <fullName evidence="2">Uncharacterized protein</fullName>
    </submittedName>
</protein>
<feature type="compositionally biased region" description="Basic residues" evidence="1">
    <location>
        <begin position="1"/>
        <end position="11"/>
    </location>
</feature>
<feature type="region of interest" description="Disordered" evidence="1">
    <location>
        <begin position="1"/>
        <end position="86"/>
    </location>
</feature>
<accession>A0ABY6UER0</accession>
<sequence length="86" mass="9526">MAKKGRNRSQKAKADGQLENQPAAAPGVPAREENPLQQRSENITIESGRPTRRKVITETRFPGSSRTHPEGIPRILIKETSKTVPK</sequence>
<evidence type="ECO:0000313" key="3">
    <source>
        <dbReference type="Proteomes" id="UP000766486"/>
    </source>
</evidence>
<keyword evidence="3" id="KW-1185">Reference proteome</keyword>
<reference evidence="2 3" key="1">
    <citation type="submission" date="2019-06" db="EMBL/GenBank/DDBJ databases">
        <authorList>
            <person name="Broberg M."/>
        </authorList>
    </citation>
    <scope>NUCLEOTIDE SEQUENCE [LARGE SCALE GENOMIC DNA]</scope>
</reference>
<proteinExistence type="predicted"/>
<evidence type="ECO:0000313" key="2">
    <source>
        <dbReference type="EMBL" id="VUC29667.1"/>
    </source>
</evidence>
<organism evidence="2 3">
    <name type="scientific">Bionectria ochroleuca</name>
    <name type="common">Gliocladium roseum</name>
    <dbReference type="NCBI Taxonomy" id="29856"/>
    <lineage>
        <taxon>Eukaryota</taxon>
        <taxon>Fungi</taxon>
        <taxon>Dikarya</taxon>
        <taxon>Ascomycota</taxon>
        <taxon>Pezizomycotina</taxon>
        <taxon>Sordariomycetes</taxon>
        <taxon>Hypocreomycetidae</taxon>
        <taxon>Hypocreales</taxon>
        <taxon>Bionectriaceae</taxon>
        <taxon>Clonostachys</taxon>
    </lineage>
</organism>
<evidence type="ECO:0000256" key="1">
    <source>
        <dbReference type="SAM" id="MobiDB-lite"/>
    </source>
</evidence>